<dbReference type="EMBL" id="PDSK01000010">
    <property type="protein sequence ID" value="PIE36479.1"/>
    <property type="molecule type" value="Genomic_DNA"/>
</dbReference>
<name>A0A2G6KNS3_9BACT</name>
<comment type="caution">
    <text evidence="1">The sequence shown here is derived from an EMBL/GenBank/DDBJ whole genome shotgun (WGS) entry which is preliminary data.</text>
</comment>
<dbReference type="SUPFAM" id="SSF58104">
    <property type="entry name" value="Methyl-accepting chemotaxis protein (MCP) signaling domain"/>
    <property type="match status" value="1"/>
</dbReference>
<evidence type="ECO:0008006" key="3">
    <source>
        <dbReference type="Google" id="ProtNLM"/>
    </source>
</evidence>
<dbReference type="Proteomes" id="UP000230821">
    <property type="component" value="Unassembled WGS sequence"/>
</dbReference>
<dbReference type="Gene3D" id="1.10.287.950">
    <property type="entry name" value="Methyl-accepting chemotaxis protein"/>
    <property type="match status" value="1"/>
</dbReference>
<organism evidence="1 2">
    <name type="scientific">candidate division KSB3 bacterium</name>
    <dbReference type="NCBI Taxonomy" id="2044937"/>
    <lineage>
        <taxon>Bacteria</taxon>
        <taxon>candidate division KSB3</taxon>
    </lineage>
</organism>
<dbReference type="AlphaFoldDB" id="A0A2G6KNS3"/>
<proteinExistence type="predicted"/>
<reference evidence="1 2" key="1">
    <citation type="submission" date="2017-10" db="EMBL/GenBank/DDBJ databases">
        <title>Novel microbial diversity and functional potential in the marine mammal oral microbiome.</title>
        <authorList>
            <person name="Dudek N.K."/>
            <person name="Sun C.L."/>
            <person name="Burstein D."/>
            <person name="Kantor R.S."/>
            <person name="Aliaga Goltsman D.S."/>
            <person name="Bik E.M."/>
            <person name="Thomas B.C."/>
            <person name="Banfield J.F."/>
            <person name="Relman D.A."/>
        </authorList>
    </citation>
    <scope>NUCLEOTIDE SEQUENCE [LARGE SCALE GENOMIC DNA]</scope>
    <source>
        <strain evidence="1">DOLJORAL78_47_16</strain>
    </source>
</reference>
<evidence type="ECO:0000313" key="2">
    <source>
        <dbReference type="Proteomes" id="UP000230821"/>
    </source>
</evidence>
<gene>
    <name evidence="1" type="ORF">CSA56_00270</name>
</gene>
<protein>
    <recommendedName>
        <fullName evidence="3">Methyl-accepting transducer domain-containing protein</fullName>
    </recommendedName>
</protein>
<sequence>MTDDMTTATREHQLSTGQTNQAIAHINDMTLQIQQATTQQLNGIHQVLEVMKGVTTFIDQNLESSQQITRTTGKLSSQAEILLQSVDRFKLNAKALKETG</sequence>
<evidence type="ECO:0000313" key="1">
    <source>
        <dbReference type="EMBL" id="PIE36479.1"/>
    </source>
</evidence>
<accession>A0A2G6KNS3</accession>